<dbReference type="PANTHER" id="PTHR48078">
    <property type="entry name" value="THREONINE DEHYDRATASE, MITOCHONDRIAL-RELATED"/>
    <property type="match status" value="1"/>
</dbReference>
<dbReference type="InParanoid" id="A0A263D1C0"/>
<dbReference type="InterPro" id="IPR001926">
    <property type="entry name" value="TrpB-like_PALP"/>
</dbReference>
<name>A0A263D1C0_9PSEU</name>
<dbReference type="InterPro" id="IPR050147">
    <property type="entry name" value="Ser/Thr_Dehydratase"/>
</dbReference>
<dbReference type="SUPFAM" id="SSF53686">
    <property type="entry name" value="Tryptophan synthase beta subunit-like PLP-dependent enzymes"/>
    <property type="match status" value="1"/>
</dbReference>
<dbReference type="EMBL" id="NKYE01000009">
    <property type="protein sequence ID" value="OZM72240.1"/>
    <property type="molecule type" value="Genomic_DNA"/>
</dbReference>
<dbReference type="Pfam" id="PF00291">
    <property type="entry name" value="PALP"/>
    <property type="match status" value="1"/>
</dbReference>
<comment type="caution">
    <text evidence="5">The sequence shown here is derived from an EMBL/GenBank/DDBJ whole genome shotgun (WGS) entry which is preliminary data.</text>
</comment>
<dbReference type="OrthoDB" id="9811476at2"/>
<dbReference type="GO" id="GO:0006565">
    <property type="term" value="P:L-serine catabolic process"/>
    <property type="evidence" value="ECO:0007669"/>
    <property type="project" value="TreeGrafter"/>
</dbReference>
<evidence type="ECO:0000256" key="1">
    <source>
        <dbReference type="ARBA" id="ARBA00001933"/>
    </source>
</evidence>
<keyword evidence="6" id="KW-1185">Reference proteome</keyword>
<dbReference type="GO" id="GO:0003941">
    <property type="term" value="F:L-serine ammonia-lyase activity"/>
    <property type="evidence" value="ECO:0007669"/>
    <property type="project" value="TreeGrafter"/>
</dbReference>
<evidence type="ECO:0000256" key="2">
    <source>
        <dbReference type="ARBA" id="ARBA00022898"/>
    </source>
</evidence>
<feature type="domain" description="Tryptophan synthase beta chain-like PALP" evidence="4">
    <location>
        <begin position="34"/>
        <end position="303"/>
    </location>
</feature>
<accession>A0A263D1C0</accession>
<dbReference type="Gene3D" id="3.40.50.1100">
    <property type="match status" value="2"/>
</dbReference>
<comment type="cofactor">
    <cofactor evidence="1">
        <name>pyridoxal 5'-phosphate</name>
        <dbReference type="ChEBI" id="CHEBI:597326"/>
    </cofactor>
</comment>
<evidence type="ECO:0000313" key="6">
    <source>
        <dbReference type="Proteomes" id="UP000242444"/>
    </source>
</evidence>
<keyword evidence="3" id="KW-0456">Lyase</keyword>
<reference evidence="5 6" key="1">
    <citation type="submission" date="2017-07" db="EMBL/GenBank/DDBJ databases">
        <title>Amycolatopsis antarcticus sp. nov., isolated from the surface of an Antarcticus brown macroalga.</title>
        <authorList>
            <person name="Wang J."/>
            <person name="Leiva S."/>
            <person name="Huang J."/>
            <person name="Huang Y."/>
        </authorList>
    </citation>
    <scope>NUCLEOTIDE SEQUENCE [LARGE SCALE GENOMIC DNA]</scope>
    <source>
        <strain evidence="5 6">AU-G6</strain>
    </source>
</reference>
<keyword evidence="2" id="KW-0663">Pyridoxal phosphate</keyword>
<evidence type="ECO:0000259" key="4">
    <source>
        <dbReference type="Pfam" id="PF00291"/>
    </source>
</evidence>
<sequence>MQGPGDGTDLDLDRIERACREIDPVFRDSPQFFDENLGAELGARVLVKVETLNPLRSFKGRGADFLARSAGPGTTLVCESTGNFGQAVAYTARSRGLAAEVFVRTGLNPVKLARMRTFGATVHEIDDGREEERAREFAGLRENRVFVEDGRETAVAEGAGTVGVELLTAGPVDTVVVPVGDGALITGMARWIRAHAPTTRIVGVCAEGASAMVTSLRDGRARAVEPDTIAEGMAIRVPVPASMDRMRVLVDEVVEVDDAAMLSAMRTALRTLGLVLEPAGAAGLAAIAVHDLPGDTVATVLTGSNIHPDLLAGLAG</sequence>
<evidence type="ECO:0000256" key="3">
    <source>
        <dbReference type="ARBA" id="ARBA00023239"/>
    </source>
</evidence>
<dbReference type="Proteomes" id="UP000242444">
    <property type="component" value="Unassembled WGS sequence"/>
</dbReference>
<dbReference type="GO" id="GO:0009097">
    <property type="term" value="P:isoleucine biosynthetic process"/>
    <property type="evidence" value="ECO:0007669"/>
    <property type="project" value="TreeGrafter"/>
</dbReference>
<dbReference type="InterPro" id="IPR036052">
    <property type="entry name" value="TrpB-like_PALP_sf"/>
</dbReference>
<gene>
    <name evidence="5" type="ORF">CFN78_16885</name>
</gene>
<proteinExistence type="predicted"/>
<organism evidence="5 6">
    <name type="scientific">Amycolatopsis antarctica</name>
    <dbReference type="NCBI Taxonomy" id="1854586"/>
    <lineage>
        <taxon>Bacteria</taxon>
        <taxon>Bacillati</taxon>
        <taxon>Actinomycetota</taxon>
        <taxon>Actinomycetes</taxon>
        <taxon>Pseudonocardiales</taxon>
        <taxon>Pseudonocardiaceae</taxon>
        <taxon>Amycolatopsis</taxon>
    </lineage>
</organism>
<evidence type="ECO:0000313" key="5">
    <source>
        <dbReference type="EMBL" id="OZM72240.1"/>
    </source>
</evidence>
<protein>
    <submittedName>
        <fullName evidence="5">Pyridoxal-5'-phosphate-dependent protein subunit beta</fullName>
    </submittedName>
</protein>
<dbReference type="AlphaFoldDB" id="A0A263D1C0"/>